<evidence type="ECO:0000256" key="2">
    <source>
        <dbReference type="SAM" id="SignalP"/>
    </source>
</evidence>
<dbReference type="AlphaFoldDB" id="B1ZZ14"/>
<reference evidence="4 5" key="1">
    <citation type="journal article" date="2011" name="J. Bacteriol.">
        <title>Genome sequence of the verrucomicrobium Opitutus terrae PB90-1, an abundant inhabitant of rice paddy soil ecosystems.</title>
        <authorList>
            <person name="van Passel M.W."/>
            <person name="Kant R."/>
            <person name="Palva A."/>
            <person name="Copeland A."/>
            <person name="Lucas S."/>
            <person name="Lapidus A."/>
            <person name="Glavina del Rio T."/>
            <person name="Pitluck S."/>
            <person name="Goltsman E."/>
            <person name="Clum A."/>
            <person name="Sun H."/>
            <person name="Schmutz J."/>
            <person name="Larimer F.W."/>
            <person name="Land M.L."/>
            <person name="Hauser L."/>
            <person name="Kyrpides N."/>
            <person name="Mikhailova N."/>
            <person name="Richardson P.P."/>
            <person name="Janssen P.H."/>
            <person name="de Vos W.M."/>
            <person name="Smidt H."/>
        </authorList>
    </citation>
    <scope>NUCLEOTIDE SEQUENCE [LARGE SCALE GENOMIC DNA]</scope>
    <source>
        <strain evidence="5">DSM 11246 / JCM 15787 / PB90-1</strain>
    </source>
</reference>
<dbReference type="InterPro" id="IPR032710">
    <property type="entry name" value="NTF2-like_dom_sf"/>
</dbReference>
<keyword evidence="5" id="KW-1185">Reference proteome</keyword>
<keyword evidence="2" id="KW-0732">Signal</keyword>
<gene>
    <name evidence="4" type="ordered locus">Oter_3057</name>
</gene>
<evidence type="ECO:0000256" key="1">
    <source>
        <dbReference type="SAM" id="MobiDB-lite"/>
    </source>
</evidence>
<evidence type="ECO:0000259" key="3">
    <source>
        <dbReference type="Pfam" id="PF14534"/>
    </source>
</evidence>
<name>B1ZZ14_OPITP</name>
<feature type="signal peptide" evidence="2">
    <location>
        <begin position="1"/>
        <end position="19"/>
    </location>
</feature>
<dbReference type="Gene3D" id="3.10.450.50">
    <property type="match status" value="1"/>
</dbReference>
<dbReference type="KEGG" id="ote:Oter_3057"/>
<dbReference type="EMBL" id="CP001032">
    <property type="protein sequence ID" value="ACB76337.1"/>
    <property type="molecule type" value="Genomic_DNA"/>
</dbReference>
<evidence type="ECO:0000313" key="5">
    <source>
        <dbReference type="Proteomes" id="UP000007013"/>
    </source>
</evidence>
<dbReference type="Pfam" id="PF14534">
    <property type="entry name" value="DUF4440"/>
    <property type="match status" value="1"/>
</dbReference>
<dbReference type="SUPFAM" id="SSF54427">
    <property type="entry name" value="NTF2-like"/>
    <property type="match status" value="1"/>
</dbReference>
<dbReference type="eggNOG" id="ENOG50333T1">
    <property type="taxonomic scope" value="Bacteria"/>
</dbReference>
<dbReference type="STRING" id="452637.Oter_3057"/>
<sequence>MLGLLVILCGSLLVRPLCAQSTGGNREEVIRHLEEDERKAVLASDTAKLEELWSPMMIVNNPQSTITPDRQAILNLVRGGFIKYSRFERTIEAIRFHGDLAIVMGAETVEPIGNNPKAGQSVKRRFTNVWLQAGGRWQVIAARQRHSGVEPRQSREQNLFRSECGRRRPRSQGNARDIMAVPRQKAVRAQPCAVPALSSPIFSHPHAQRSSPLAR</sequence>
<feature type="domain" description="DUF4440" evidence="3">
    <location>
        <begin position="30"/>
        <end position="139"/>
    </location>
</feature>
<evidence type="ECO:0000313" key="4">
    <source>
        <dbReference type="EMBL" id="ACB76337.1"/>
    </source>
</evidence>
<protein>
    <recommendedName>
        <fullName evidence="3">DUF4440 domain-containing protein</fullName>
    </recommendedName>
</protein>
<proteinExistence type="predicted"/>
<feature type="chain" id="PRO_5002772266" description="DUF4440 domain-containing protein" evidence="2">
    <location>
        <begin position="20"/>
        <end position="215"/>
    </location>
</feature>
<dbReference type="HOGENOM" id="CLU_1282161_0_0_0"/>
<dbReference type="InterPro" id="IPR027843">
    <property type="entry name" value="DUF4440"/>
</dbReference>
<accession>B1ZZ14</accession>
<organism evidence="4 5">
    <name type="scientific">Opitutus terrae (strain DSM 11246 / JCM 15787 / PB90-1)</name>
    <dbReference type="NCBI Taxonomy" id="452637"/>
    <lineage>
        <taxon>Bacteria</taxon>
        <taxon>Pseudomonadati</taxon>
        <taxon>Verrucomicrobiota</taxon>
        <taxon>Opitutia</taxon>
        <taxon>Opitutales</taxon>
        <taxon>Opitutaceae</taxon>
        <taxon>Opitutus</taxon>
    </lineage>
</organism>
<feature type="region of interest" description="Disordered" evidence="1">
    <location>
        <begin position="144"/>
        <end position="215"/>
    </location>
</feature>
<dbReference type="Proteomes" id="UP000007013">
    <property type="component" value="Chromosome"/>
</dbReference>